<accession>A0A480AI51</accession>
<organism evidence="1 2">
    <name type="scientific">Dolichospermum planctonicum</name>
    <dbReference type="NCBI Taxonomy" id="136072"/>
    <lineage>
        <taxon>Bacteria</taxon>
        <taxon>Bacillati</taxon>
        <taxon>Cyanobacteriota</taxon>
        <taxon>Cyanophyceae</taxon>
        <taxon>Nostocales</taxon>
        <taxon>Aphanizomenonaceae</taxon>
        <taxon>Dolichospermum</taxon>
    </lineage>
</organism>
<dbReference type="AlphaFoldDB" id="A0A480AI51"/>
<evidence type="ECO:0000313" key="2">
    <source>
        <dbReference type="Proteomes" id="UP000299367"/>
    </source>
</evidence>
<proteinExistence type="predicted"/>
<reference evidence="2" key="1">
    <citation type="submission" date="2019-02" db="EMBL/GenBank/DDBJ databases">
        <title>Draft genome sequence of Dolichospermum planctonicum NIES-80.</title>
        <authorList>
            <person name="Yamaguchi H."/>
            <person name="Suzuki S."/>
            <person name="Kawachi M."/>
        </authorList>
    </citation>
    <scope>NUCLEOTIDE SEQUENCE [LARGE SCALE GENOMIC DNA]</scope>
    <source>
        <strain evidence="2">NIES-80</strain>
    </source>
</reference>
<evidence type="ECO:0008006" key="3">
    <source>
        <dbReference type="Google" id="ProtNLM"/>
    </source>
</evidence>
<dbReference type="Proteomes" id="UP000299367">
    <property type="component" value="Unassembled WGS sequence"/>
</dbReference>
<sequence length="94" mass="10766">MSKKYRHIRTDIQPIIEELQSGNFLGDQIAGTGYTVLKVRVRNSDIQKGKSSGYRIIYQIESPTNVLLLLIYSKLEQTDVTMDEIKSVMELFQA</sequence>
<comment type="caution">
    <text evidence="1">The sequence shown here is derived from an EMBL/GenBank/DDBJ whole genome shotgun (WGS) entry which is preliminary data.</text>
</comment>
<gene>
    <name evidence="1" type="ORF">NIES80_14510</name>
</gene>
<dbReference type="RefSeq" id="WP_306420194.1">
    <property type="nucleotide sequence ID" value="NZ_BJCF01000012.1"/>
</dbReference>
<dbReference type="EMBL" id="BJCF01000012">
    <property type="protein sequence ID" value="GCL41754.1"/>
    <property type="molecule type" value="Genomic_DNA"/>
</dbReference>
<protein>
    <recommendedName>
        <fullName evidence="3">Addiction module antitoxin</fullName>
    </recommendedName>
</protein>
<evidence type="ECO:0000313" key="1">
    <source>
        <dbReference type="EMBL" id="GCL41754.1"/>
    </source>
</evidence>
<name>A0A480AI51_9CYAN</name>